<evidence type="ECO:0000256" key="1">
    <source>
        <dbReference type="ARBA" id="ARBA00022857"/>
    </source>
</evidence>
<dbReference type="SMART" id="SM00829">
    <property type="entry name" value="PKS_ER"/>
    <property type="match status" value="1"/>
</dbReference>
<dbReference type="InterPro" id="IPR013149">
    <property type="entry name" value="ADH-like_C"/>
</dbReference>
<comment type="caution">
    <text evidence="3">The sequence shown here is derived from an EMBL/GenBank/DDBJ whole genome shotgun (WGS) entry which is preliminary data.</text>
</comment>
<dbReference type="PANTHER" id="PTHR44154:SF1">
    <property type="entry name" value="QUINONE OXIDOREDUCTASE"/>
    <property type="match status" value="1"/>
</dbReference>
<protein>
    <submittedName>
        <fullName evidence="3">Zinc-binding dehydrogenase</fullName>
    </submittedName>
</protein>
<dbReference type="InterPro" id="IPR036291">
    <property type="entry name" value="NAD(P)-bd_dom_sf"/>
</dbReference>
<reference evidence="3 4" key="1">
    <citation type="submission" date="2024-06" db="EMBL/GenBank/DDBJ databases">
        <title>The Natural Products Discovery Center: Release of the First 8490 Sequenced Strains for Exploring Actinobacteria Biosynthetic Diversity.</title>
        <authorList>
            <person name="Kalkreuter E."/>
            <person name="Kautsar S.A."/>
            <person name="Yang D."/>
            <person name="Bader C.D."/>
            <person name="Teijaro C.N."/>
            <person name="Fluegel L."/>
            <person name="Davis C.M."/>
            <person name="Simpson J.R."/>
            <person name="Lauterbach L."/>
            <person name="Steele A.D."/>
            <person name="Gui C."/>
            <person name="Meng S."/>
            <person name="Li G."/>
            <person name="Viehrig K."/>
            <person name="Ye F."/>
            <person name="Su P."/>
            <person name="Kiefer A.F."/>
            <person name="Nichols A."/>
            <person name="Cepeda A.J."/>
            <person name="Yan W."/>
            <person name="Fan B."/>
            <person name="Jiang Y."/>
            <person name="Adhikari A."/>
            <person name="Zheng C.-J."/>
            <person name="Schuster L."/>
            <person name="Cowan T.M."/>
            <person name="Smanski M.J."/>
            <person name="Chevrette M.G."/>
            <person name="De Carvalho L.P.S."/>
            <person name="Shen B."/>
        </authorList>
    </citation>
    <scope>NUCLEOTIDE SEQUENCE [LARGE SCALE GENOMIC DNA]</scope>
    <source>
        <strain evidence="3 4">NPDC001166</strain>
    </source>
</reference>
<dbReference type="Pfam" id="PF08240">
    <property type="entry name" value="ADH_N"/>
    <property type="match status" value="1"/>
</dbReference>
<dbReference type="InterPro" id="IPR011032">
    <property type="entry name" value="GroES-like_sf"/>
</dbReference>
<dbReference type="RefSeq" id="WP_352066098.1">
    <property type="nucleotide sequence ID" value="NZ_JBEPAZ010000092.1"/>
</dbReference>
<evidence type="ECO:0000313" key="4">
    <source>
        <dbReference type="Proteomes" id="UP001470023"/>
    </source>
</evidence>
<dbReference type="Proteomes" id="UP001470023">
    <property type="component" value="Unassembled WGS sequence"/>
</dbReference>
<organism evidence="3 4">
    <name type="scientific">Streptomyces sp. 900105245</name>
    <dbReference type="NCBI Taxonomy" id="3154379"/>
    <lineage>
        <taxon>Bacteria</taxon>
        <taxon>Bacillati</taxon>
        <taxon>Actinomycetota</taxon>
        <taxon>Actinomycetes</taxon>
        <taxon>Kitasatosporales</taxon>
        <taxon>Streptomycetaceae</taxon>
        <taxon>Streptomyces</taxon>
    </lineage>
</organism>
<gene>
    <name evidence="3" type="ORF">ABT272_42200</name>
</gene>
<accession>A0ABV1UKG9</accession>
<proteinExistence type="predicted"/>
<sequence length="334" mass="34381">MRAVVQRRHGGPESLALETVSVPRLAPHEVSIAVEAAGLNRLDLIQRERPVLKGFRLPHIAGMDMTGIIMEAGSEVDAGRIGERVVVDPNVPAPAGSGRARAVIGGNVPGGFSEVCVVPASNVYVLPEHVSPEVAAAFPTVYSTAWRSVLSVGALRSGQWMLVHGSSSTLTMAVVQIAGVVGAHTVVAGRDAGHLRRMRNLGADAVVDSTVGNVVRAVSKVTGGRGVDLVVDHVGGATFAASVGAVARGGRVVVAGNVSGDGARIESLSELHHKGVQIIGCGSYGPEDFRLALDALSAGLLAPVIADVGELECVVPFQERILRGEPFGKLVVGP</sequence>
<dbReference type="EMBL" id="JBEPAZ010000092">
    <property type="protein sequence ID" value="MER6434236.1"/>
    <property type="molecule type" value="Genomic_DNA"/>
</dbReference>
<dbReference type="InterPro" id="IPR020843">
    <property type="entry name" value="ER"/>
</dbReference>
<dbReference type="SUPFAM" id="SSF51735">
    <property type="entry name" value="NAD(P)-binding Rossmann-fold domains"/>
    <property type="match status" value="1"/>
</dbReference>
<dbReference type="PANTHER" id="PTHR44154">
    <property type="entry name" value="QUINONE OXIDOREDUCTASE"/>
    <property type="match status" value="1"/>
</dbReference>
<evidence type="ECO:0000259" key="2">
    <source>
        <dbReference type="SMART" id="SM00829"/>
    </source>
</evidence>
<keyword evidence="1" id="KW-0521">NADP</keyword>
<dbReference type="InterPro" id="IPR013154">
    <property type="entry name" value="ADH-like_N"/>
</dbReference>
<feature type="domain" description="Enoyl reductase (ER)" evidence="2">
    <location>
        <begin position="10"/>
        <end position="332"/>
    </location>
</feature>
<dbReference type="Pfam" id="PF00107">
    <property type="entry name" value="ADH_zinc_N"/>
    <property type="match status" value="1"/>
</dbReference>
<dbReference type="Gene3D" id="3.90.180.10">
    <property type="entry name" value="Medium-chain alcohol dehydrogenases, catalytic domain"/>
    <property type="match status" value="1"/>
</dbReference>
<dbReference type="InterPro" id="IPR051603">
    <property type="entry name" value="Zinc-ADH_QOR/CCCR"/>
</dbReference>
<evidence type="ECO:0000313" key="3">
    <source>
        <dbReference type="EMBL" id="MER6434236.1"/>
    </source>
</evidence>
<dbReference type="SUPFAM" id="SSF50129">
    <property type="entry name" value="GroES-like"/>
    <property type="match status" value="1"/>
</dbReference>
<keyword evidence="4" id="KW-1185">Reference proteome</keyword>
<name>A0ABV1UKG9_9ACTN</name>